<reference evidence="1" key="1">
    <citation type="submission" date="2013-12" db="EMBL/GenBank/DDBJ databases">
        <title>A Varibaculum cambriense genome reconstructed from a premature infant gut community with otherwise low bacterial novelty that shifts toward anaerobic metabolism during the third week of life.</title>
        <authorList>
            <person name="Brown C.T."/>
            <person name="Sharon I."/>
            <person name="Thomas B.C."/>
            <person name="Castelle C.J."/>
            <person name="Morowitz M.J."/>
            <person name="Banfield J.F."/>
        </authorList>
    </citation>
    <scope>NUCLEOTIDE SEQUENCE</scope>
</reference>
<sequence>YIAIYSDILGKERLLRTLFFHACLRRNPVRDKPIRRDIYRTISASFARQDRRQICHNGAWNHYGIRD</sequence>
<proteinExistence type="predicted"/>
<evidence type="ECO:0000313" key="1">
    <source>
        <dbReference type="EMBL" id="ETJ34679.1"/>
    </source>
</evidence>
<accession>W1Y0M3</accession>
<gene>
    <name evidence="1" type="ORF">Q604_UNBC10902G0001</name>
</gene>
<dbReference type="AlphaFoldDB" id="W1Y0M3"/>
<name>W1Y0M3_9ZZZZ</name>
<comment type="caution">
    <text evidence="1">The sequence shown here is derived from an EMBL/GenBank/DDBJ whole genome shotgun (WGS) entry which is preliminary data.</text>
</comment>
<organism evidence="1">
    <name type="scientific">human gut metagenome</name>
    <dbReference type="NCBI Taxonomy" id="408170"/>
    <lineage>
        <taxon>unclassified sequences</taxon>
        <taxon>metagenomes</taxon>
        <taxon>organismal metagenomes</taxon>
    </lineage>
</organism>
<protein>
    <submittedName>
        <fullName evidence="1">Uncharacterized protein</fullName>
    </submittedName>
</protein>
<feature type="non-terminal residue" evidence="1">
    <location>
        <position position="1"/>
    </location>
</feature>
<dbReference type="EMBL" id="AZMM01010902">
    <property type="protein sequence ID" value="ETJ34679.1"/>
    <property type="molecule type" value="Genomic_DNA"/>
</dbReference>